<feature type="domain" description="Histidine kinase" evidence="6">
    <location>
        <begin position="39"/>
        <end position="251"/>
    </location>
</feature>
<proteinExistence type="predicted"/>
<dbReference type="InterPro" id="IPR036890">
    <property type="entry name" value="HATPase_C_sf"/>
</dbReference>
<dbReference type="InterPro" id="IPR003661">
    <property type="entry name" value="HisK_dim/P_dom"/>
</dbReference>
<evidence type="ECO:0000256" key="3">
    <source>
        <dbReference type="ARBA" id="ARBA00022553"/>
    </source>
</evidence>
<dbReference type="PRINTS" id="PR00344">
    <property type="entry name" value="BCTRLSENSOR"/>
</dbReference>
<sequence length="268" mass="30669">MLVKKYNIHQNIKKENQDTSYADLEKYFMTPTQTEFVNMAGHEMKTTIQAILTYSELLQNKHDESREDYVKAILRNALRLKMLTNNLSDLTKIDANILKLKKETFNLRTLVLSLVEDFRNMSRCHELKISITVQSPEDIFVNADAERLSQVILNLLDNATKFTREGDITITLEERQGENCIFLSMTDTGIGIDQSIAPNLFSKFVTSSNNGTGLGLYICRNIIEAHEGQIWVKNNRDKNGATFSFKIPINNTDSNTRYTKFLNSRIGV</sequence>
<dbReference type="InterPro" id="IPR004358">
    <property type="entry name" value="Sig_transdc_His_kin-like_C"/>
</dbReference>
<evidence type="ECO:0000256" key="2">
    <source>
        <dbReference type="ARBA" id="ARBA00012438"/>
    </source>
</evidence>
<gene>
    <name evidence="7" type="ORF">NDEV_1499</name>
</gene>
<organism evidence="7 8">
    <name type="scientific">Nitrosotalea devaniterrae</name>
    <dbReference type="NCBI Taxonomy" id="1078905"/>
    <lineage>
        <taxon>Archaea</taxon>
        <taxon>Nitrososphaerota</taxon>
        <taxon>Nitrososphaeria</taxon>
        <taxon>Nitrosotaleales</taxon>
        <taxon>Nitrosotaleaceae</taxon>
        <taxon>Nitrosotalea</taxon>
    </lineage>
</organism>
<reference evidence="8" key="1">
    <citation type="submission" date="2015-10" db="EMBL/GenBank/DDBJ databases">
        <authorList>
            <person name="Lehtovirta-Morley L.E."/>
            <person name="Vieille C."/>
        </authorList>
    </citation>
    <scope>NUCLEOTIDE SEQUENCE [LARGE SCALE GENOMIC DNA]</scope>
</reference>
<dbReference type="Proteomes" id="UP000196239">
    <property type="component" value="Chromosome 1"/>
</dbReference>
<evidence type="ECO:0000259" key="6">
    <source>
        <dbReference type="PROSITE" id="PS50109"/>
    </source>
</evidence>
<dbReference type="KEGG" id="ndv:NDEV_1499"/>
<evidence type="ECO:0000256" key="5">
    <source>
        <dbReference type="ARBA" id="ARBA00022777"/>
    </source>
</evidence>
<evidence type="ECO:0000256" key="4">
    <source>
        <dbReference type="ARBA" id="ARBA00022679"/>
    </source>
</evidence>
<dbReference type="SMART" id="SM00388">
    <property type="entry name" value="HisKA"/>
    <property type="match status" value="1"/>
</dbReference>
<dbReference type="Gene3D" id="3.30.565.10">
    <property type="entry name" value="Histidine kinase-like ATPase, C-terminal domain"/>
    <property type="match status" value="1"/>
</dbReference>
<dbReference type="CDD" id="cd00082">
    <property type="entry name" value="HisKA"/>
    <property type="match status" value="1"/>
</dbReference>
<dbReference type="InterPro" id="IPR005467">
    <property type="entry name" value="His_kinase_dom"/>
</dbReference>
<evidence type="ECO:0000313" key="8">
    <source>
        <dbReference type="Proteomes" id="UP000196239"/>
    </source>
</evidence>
<dbReference type="EMBL" id="LN890280">
    <property type="protein sequence ID" value="CUR52264.1"/>
    <property type="molecule type" value="Genomic_DNA"/>
</dbReference>
<dbReference type="InterPro" id="IPR003594">
    <property type="entry name" value="HATPase_dom"/>
</dbReference>
<comment type="catalytic activity">
    <reaction evidence="1">
        <text>ATP + protein L-histidine = ADP + protein N-phospho-L-histidine.</text>
        <dbReference type="EC" id="2.7.13.3"/>
    </reaction>
</comment>
<dbReference type="InterPro" id="IPR036097">
    <property type="entry name" value="HisK_dim/P_sf"/>
</dbReference>
<keyword evidence="8" id="KW-1185">Reference proteome</keyword>
<dbReference type="PANTHER" id="PTHR43547">
    <property type="entry name" value="TWO-COMPONENT HISTIDINE KINASE"/>
    <property type="match status" value="1"/>
</dbReference>
<name>A0A128A4I2_9ARCH</name>
<dbReference type="SUPFAM" id="SSF55874">
    <property type="entry name" value="ATPase domain of HSP90 chaperone/DNA topoisomerase II/histidine kinase"/>
    <property type="match status" value="1"/>
</dbReference>
<dbReference type="PANTHER" id="PTHR43547:SF2">
    <property type="entry name" value="HYBRID SIGNAL TRANSDUCTION HISTIDINE KINASE C"/>
    <property type="match status" value="1"/>
</dbReference>
<evidence type="ECO:0000313" key="7">
    <source>
        <dbReference type="EMBL" id="CUR52264.1"/>
    </source>
</evidence>
<dbReference type="AlphaFoldDB" id="A0A128A4I2"/>
<dbReference type="GO" id="GO:0000155">
    <property type="term" value="F:phosphorelay sensor kinase activity"/>
    <property type="evidence" value="ECO:0007669"/>
    <property type="project" value="InterPro"/>
</dbReference>
<dbReference type="PROSITE" id="PS50109">
    <property type="entry name" value="HIS_KIN"/>
    <property type="match status" value="1"/>
</dbReference>
<dbReference type="EC" id="2.7.13.3" evidence="2"/>
<keyword evidence="3" id="KW-0597">Phosphoprotein</keyword>
<evidence type="ECO:0000256" key="1">
    <source>
        <dbReference type="ARBA" id="ARBA00000085"/>
    </source>
</evidence>
<dbReference type="FunFam" id="3.30.565.10:FF:000006">
    <property type="entry name" value="Sensor histidine kinase WalK"/>
    <property type="match status" value="1"/>
</dbReference>
<dbReference type="Pfam" id="PF00512">
    <property type="entry name" value="HisKA"/>
    <property type="match status" value="1"/>
</dbReference>
<dbReference type="SUPFAM" id="SSF47384">
    <property type="entry name" value="Homodimeric domain of signal transducing histidine kinase"/>
    <property type="match status" value="1"/>
</dbReference>
<accession>A0A128A4I2</accession>
<dbReference type="SMART" id="SM00387">
    <property type="entry name" value="HATPase_c"/>
    <property type="match status" value="1"/>
</dbReference>
<protein>
    <recommendedName>
        <fullName evidence="2">histidine kinase</fullName>
        <ecNumber evidence="2">2.7.13.3</ecNumber>
    </recommendedName>
</protein>
<keyword evidence="4" id="KW-0808">Transferase</keyword>
<keyword evidence="5 7" id="KW-0418">Kinase</keyword>
<dbReference type="Pfam" id="PF02518">
    <property type="entry name" value="HATPase_c"/>
    <property type="match status" value="1"/>
</dbReference>
<dbReference type="Gene3D" id="1.10.287.130">
    <property type="match status" value="1"/>
</dbReference>